<dbReference type="Pfam" id="PF09234">
    <property type="entry name" value="DUF1963"/>
    <property type="match status" value="1"/>
</dbReference>
<keyword evidence="2" id="KW-1185">Reference proteome</keyword>
<sequence length="247" mass="28722">MNYRDLIKSNQVLAQYYHGIEKTFRPYLKISLNEHQYIDHLSSKIGGTPYCQEGFSYPKINDNALLFLAQINLADTIGFDLLPDCGILQFYIGEDDCYGLFSNEFKVVYHEKVSAPQQKNVPEVGDSEIKPFWGNPLKMKFEQAEMPITASDHRFDIDMPDDAQEEYIDTVPSYDCCHQVGGYPVFTQEDPRWNKDHQDKDFLLLQIDSDYKNKIGWGDSGVAHFFISEEDLKNKKFSNVQYNWDCY</sequence>
<evidence type="ECO:0008006" key="3">
    <source>
        <dbReference type="Google" id="ProtNLM"/>
    </source>
</evidence>
<dbReference type="PANTHER" id="PTHR36436:SF6">
    <property type="entry name" value="SLL5081 PROTEIN"/>
    <property type="match status" value="1"/>
</dbReference>
<evidence type="ECO:0000313" key="2">
    <source>
        <dbReference type="Proteomes" id="UP000094329"/>
    </source>
</evidence>
<accession>A0ABX2ZZH0</accession>
<protein>
    <recommendedName>
        <fullName evidence="3">DUF1963 domain-containing protein</fullName>
    </recommendedName>
</protein>
<dbReference type="InterPro" id="IPR015315">
    <property type="entry name" value="DUF1963"/>
</dbReference>
<organism evidence="1 2">
    <name type="scientific">Piscirickettsia litoralis</name>
    <dbReference type="NCBI Taxonomy" id="1891921"/>
    <lineage>
        <taxon>Bacteria</taxon>
        <taxon>Pseudomonadati</taxon>
        <taxon>Pseudomonadota</taxon>
        <taxon>Gammaproteobacteria</taxon>
        <taxon>Thiotrichales</taxon>
        <taxon>Piscirickettsiaceae</taxon>
        <taxon>Piscirickettsia</taxon>
    </lineage>
</organism>
<dbReference type="InterPro" id="IPR035948">
    <property type="entry name" value="YwqG-like_sf"/>
</dbReference>
<name>A0ABX2ZZH0_9GAMM</name>
<dbReference type="EMBL" id="MDTU01000003">
    <property type="protein sequence ID" value="ODN41422.1"/>
    <property type="molecule type" value="Genomic_DNA"/>
</dbReference>
<gene>
    <name evidence="1" type="ORF">BGC07_16805</name>
</gene>
<evidence type="ECO:0000313" key="1">
    <source>
        <dbReference type="EMBL" id="ODN41422.1"/>
    </source>
</evidence>
<dbReference type="SUPFAM" id="SSF103032">
    <property type="entry name" value="Hypothetical protein YwqG"/>
    <property type="match status" value="1"/>
</dbReference>
<comment type="caution">
    <text evidence="1">The sequence shown here is derived from an EMBL/GenBank/DDBJ whole genome shotgun (WGS) entry which is preliminary data.</text>
</comment>
<proteinExistence type="predicted"/>
<dbReference type="Proteomes" id="UP000094329">
    <property type="component" value="Unassembled WGS sequence"/>
</dbReference>
<reference evidence="1 2" key="1">
    <citation type="submission" date="2016-08" db="EMBL/GenBank/DDBJ databases">
        <title>Draft genome sequence of Candidatus Piscirickettsia litoralis, from seawater.</title>
        <authorList>
            <person name="Wan X."/>
            <person name="Lee A.J."/>
            <person name="Hou S."/>
            <person name="Donachie S.P."/>
        </authorList>
    </citation>
    <scope>NUCLEOTIDE SEQUENCE [LARGE SCALE GENOMIC DNA]</scope>
    <source>
        <strain evidence="1 2">Y2</strain>
    </source>
</reference>
<dbReference type="Gene3D" id="2.30.320.10">
    <property type="entry name" value="YwqG-like"/>
    <property type="match status" value="1"/>
</dbReference>
<dbReference type="RefSeq" id="WP_069314215.1">
    <property type="nucleotide sequence ID" value="NZ_MDTU01000003.1"/>
</dbReference>
<dbReference type="PANTHER" id="PTHR36436">
    <property type="entry name" value="SLL5081 PROTEIN"/>
    <property type="match status" value="1"/>
</dbReference>